<dbReference type="AlphaFoldDB" id="A0A5A7Q0U3"/>
<dbReference type="OrthoDB" id="928113at2759"/>
<keyword evidence="3" id="KW-1185">Reference proteome</keyword>
<sequence>MLAGIGPSSSFCLRSINSRFLSLPISVGMNPENRFPERSISCRLEQFVSSLGILPDIWLSLKYAKTSCFSFPISTGIGPVIMLSKRYKPLNLLKFPISGGIFPVKLLLLSIRSVNLSSLSMSAGRVPPILFPERSNCSSDKQFNISTGNSPDKLFPPRKSWVRFEFSMQRFSGSPPAKKLSDKNKISRFVRLELERLMGPESSSNSSSTNGPTRLGLAQKDCCCPNSISALLRTPNGSVSFDFMVKSQKESEEELLLPSPRLGSNEDPSIVKKRMKWAK</sequence>
<keyword evidence="2" id="KW-0808">Transferase</keyword>
<organism evidence="2 3">
    <name type="scientific">Striga asiatica</name>
    <name type="common">Asiatic witchweed</name>
    <name type="synonym">Buchnera asiatica</name>
    <dbReference type="NCBI Taxonomy" id="4170"/>
    <lineage>
        <taxon>Eukaryota</taxon>
        <taxon>Viridiplantae</taxon>
        <taxon>Streptophyta</taxon>
        <taxon>Embryophyta</taxon>
        <taxon>Tracheophyta</taxon>
        <taxon>Spermatophyta</taxon>
        <taxon>Magnoliopsida</taxon>
        <taxon>eudicotyledons</taxon>
        <taxon>Gunneridae</taxon>
        <taxon>Pentapetalae</taxon>
        <taxon>asterids</taxon>
        <taxon>lamiids</taxon>
        <taxon>Lamiales</taxon>
        <taxon>Orobanchaceae</taxon>
        <taxon>Buchnereae</taxon>
        <taxon>Striga</taxon>
    </lineage>
</organism>
<evidence type="ECO:0000256" key="1">
    <source>
        <dbReference type="SAM" id="MobiDB-lite"/>
    </source>
</evidence>
<proteinExistence type="predicted"/>
<evidence type="ECO:0000313" key="3">
    <source>
        <dbReference type="Proteomes" id="UP000325081"/>
    </source>
</evidence>
<dbReference type="EMBL" id="BKCP01005516">
    <property type="protein sequence ID" value="GER38506.1"/>
    <property type="molecule type" value="Genomic_DNA"/>
</dbReference>
<keyword evidence="2" id="KW-0418">Kinase</keyword>
<dbReference type="Proteomes" id="UP000325081">
    <property type="component" value="Unassembled WGS sequence"/>
</dbReference>
<comment type="caution">
    <text evidence="2">The sequence shown here is derived from an EMBL/GenBank/DDBJ whole genome shotgun (WGS) entry which is preliminary data.</text>
</comment>
<protein>
    <submittedName>
        <fullName evidence="2">Receptor-like protein kinase-related family protein</fullName>
    </submittedName>
</protein>
<evidence type="ECO:0000313" key="2">
    <source>
        <dbReference type="EMBL" id="GER38506.1"/>
    </source>
</evidence>
<gene>
    <name evidence="2" type="ORF">STAS_15030</name>
</gene>
<keyword evidence="2" id="KW-0675">Receptor</keyword>
<dbReference type="GO" id="GO:0016301">
    <property type="term" value="F:kinase activity"/>
    <property type="evidence" value="ECO:0007669"/>
    <property type="project" value="UniProtKB-KW"/>
</dbReference>
<accession>A0A5A7Q0U3</accession>
<feature type="region of interest" description="Disordered" evidence="1">
    <location>
        <begin position="252"/>
        <end position="279"/>
    </location>
</feature>
<name>A0A5A7Q0U3_STRAF</name>
<reference evidence="3" key="1">
    <citation type="journal article" date="2019" name="Curr. Biol.">
        <title>Genome Sequence of Striga asiatica Provides Insight into the Evolution of Plant Parasitism.</title>
        <authorList>
            <person name="Yoshida S."/>
            <person name="Kim S."/>
            <person name="Wafula E.K."/>
            <person name="Tanskanen J."/>
            <person name="Kim Y.M."/>
            <person name="Honaas L."/>
            <person name="Yang Z."/>
            <person name="Spallek T."/>
            <person name="Conn C.E."/>
            <person name="Ichihashi Y."/>
            <person name="Cheong K."/>
            <person name="Cui S."/>
            <person name="Der J.P."/>
            <person name="Gundlach H."/>
            <person name="Jiao Y."/>
            <person name="Hori C."/>
            <person name="Ishida J.K."/>
            <person name="Kasahara H."/>
            <person name="Kiba T."/>
            <person name="Kim M.S."/>
            <person name="Koo N."/>
            <person name="Laohavisit A."/>
            <person name="Lee Y.H."/>
            <person name="Lumba S."/>
            <person name="McCourt P."/>
            <person name="Mortimer J.C."/>
            <person name="Mutuku J.M."/>
            <person name="Nomura T."/>
            <person name="Sasaki-Sekimoto Y."/>
            <person name="Seto Y."/>
            <person name="Wang Y."/>
            <person name="Wakatake T."/>
            <person name="Sakakibara H."/>
            <person name="Demura T."/>
            <person name="Yamaguchi S."/>
            <person name="Yoneyama K."/>
            <person name="Manabe R.I."/>
            <person name="Nelson D.C."/>
            <person name="Schulman A.H."/>
            <person name="Timko M.P."/>
            <person name="dePamphilis C.W."/>
            <person name="Choi D."/>
            <person name="Shirasu K."/>
        </authorList>
    </citation>
    <scope>NUCLEOTIDE SEQUENCE [LARGE SCALE GENOMIC DNA]</scope>
    <source>
        <strain evidence="3">cv. UVA1</strain>
    </source>
</reference>